<proteinExistence type="predicted"/>
<dbReference type="InterPro" id="IPR025592">
    <property type="entry name" value="DUF4347"/>
</dbReference>
<reference evidence="2 3" key="1">
    <citation type="journal article" date="2024" name="Arch. Microbiol.">
        <title>Corallococcus caeni sp. nov., a novel myxobacterium isolated from activated sludge.</title>
        <authorList>
            <person name="Tomita S."/>
            <person name="Nakai R."/>
            <person name="Kuroda K."/>
            <person name="Kurashita H."/>
            <person name="Hatamoto M."/>
            <person name="Yamaguchi T."/>
            <person name="Narihiro T."/>
        </authorList>
    </citation>
    <scope>NUCLEOTIDE SEQUENCE [LARGE SCALE GENOMIC DNA]</scope>
    <source>
        <strain evidence="2 3">NO1</strain>
    </source>
</reference>
<evidence type="ECO:0000259" key="1">
    <source>
        <dbReference type="Pfam" id="PF14252"/>
    </source>
</evidence>
<sequence length="297" mass="32429">MGRHLTVISYLGTMDPLFEEIAFKVQPQGVHAFIRCQRIYQLHDLIMGAGRTVERLDLVGHGSPTSFWLGEDPLLEVGRAPSEVLKKIAAELPAGAEVRLLGCFTGVGEEGQTQLQSTSTILDGRIVRGTTARIEPRHFGPTGLREDYLALHSSQENGIATPTGFQADKERSLSPHLTHLPALEEADQKAARVWETYLPAGYQSLGRGRPLARNNFTFQFQRARVTFACDCRLVLIEDTAEKPPLLMGWSKPEPVPLLANLMLTMSQEVAAESADGLTGGVMGAPGVRSPVTRAAHR</sequence>
<organism evidence="2 3">
    <name type="scientific">Corallococcus caeni</name>
    <dbReference type="NCBI Taxonomy" id="3082388"/>
    <lineage>
        <taxon>Bacteria</taxon>
        <taxon>Pseudomonadati</taxon>
        <taxon>Myxococcota</taxon>
        <taxon>Myxococcia</taxon>
        <taxon>Myxococcales</taxon>
        <taxon>Cystobacterineae</taxon>
        <taxon>Myxococcaceae</taxon>
        <taxon>Corallococcus</taxon>
    </lineage>
</organism>
<dbReference type="Pfam" id="PF14252">
    <property type="entry name" value="DUF4347"/>
    <property type="match status" value="1"/>
</dbReference>
<evidence type="ECO:0000313" key="2">
    <source>
        <dbReference type="EMBL" id="GMU06379.1"/>
    </source>
</evidence>
<evidence type="ECO:0000313" key="3">
    <source>
        <dbReference type="Proteomes" id="UP001342631"/>
    </source>
</evidence>
<name>A0ABQ6QQS2_9BACT</name>
<gene>
    <name evidence="2" type="ORF">ASNO1_26320</name>
</gene>
<comment type="caution">
    <text evidence="2">The sequence shown here is derived from an EMBL/GenBank/DDBJ whole genome shotgun (WGS) entry which is preliminary data.</text>
</comment>
<dbReference type="RefSeq" id="WP_338277192.1">
    <property type="nucleotide sequence ID" value="NZ_BTTX01000002.1"/>
</dbReference>
<feature type="domain" description="DUF4347" evidence="1">
    <location>
        <begin position="40"/>
        <end position="124"/>
    </location>
</feature>
<keyword evidence="3" id="KW-1185">Reference proteome</keyword>
<dbReference type="EMBL" id="BTTX01000002">
    <property type="protein sequence ID" value="GMU06379.1"/>
    <property type="molecule type" value="Genomic_DNA"/>
</dbReference>
<protein>
    <recommendedName>
        <fullName evidence="1">DUF4347 domain-containing protein</fullName>
    </recommendedName>
</protein>
<accession>A0ABQ6QQS2</accession>
<dbReference type="Proteomes" id="UP001342631">
    <property type="component" value="Unassembled WGS sequence"/>
</dbReference>